<protein>
    <recommendedName>
        <fullName evidence="4">Curlin</fullName>
    </recommendedName>
</protein>
<dbReference type="Proteomes" id="UP001597521">
    <property type="component" value="Unassembled WGS sequence"/>
</dbReference>
<name>A0ABW5QNE6_9HYPH</name>
<gene>
    <name evidence="2" type="ORF">ACFSX5_13675</name>
</gene>
<dbReference type="EMBL" id="JBHUNP010000001">
    <property type="protein sequence ID" value="MFD2648834.1"/>
    <property type="molecule type" value="Genomic_DNA"/>
</dbReference>
<sequence>MKLKCLAIALILTAVPLHAAHASNPMLLLNQSDLNQLAVIETTGNANLLVIVQQSAAAEAGNRINVSIVGDGNGGPEGRNFSGQPAELGLTPGNLTQIGFGNAIEVTVTGERNLFAVAQLGNSNTVRAAITGSHNQAAVMQTGVGNFTSIAQSGVGNSISVQQTTW</sequence>
<feature type="signal peptide" evidence="1">
    <location>
        <begin position="1"/>
        <end position="19"/>
    </location>
</feature>
<keyword evidence="1" id="KW-0732">Signal</keyword>
<evidence type="ECO:0008006" key="4">
    <source>
        <dbReference type="Google" id="ProtNLM"/>
    </source>
</evidence>
<evidence type="ECO:0000313" key="2">
    <source>
        <dbReference type="EMBL" id="MFD2648834.1"/>
    </source>
</evidence>
<reference evidence="3" key="1">
    <citation type="journal article" date="2019" name="Int. J. Syst. Evol. Microbiol.">
        <title>The Global Catalogue of Microorganisms (GCM) 10K type strain sequencing project: providing services to taxonomists for standard genome sequencing and annotation.</title>
        <authorList>
            <consortium name="The Broad Institute Genomics Platform"/>
            <consortium name="The Broad Institute Genome Sequencing Center for Infectious Disease"/>
            <person name="Wu L."/>
            <person name="Ma J."/>
        </authorList>
    </citation>
    <scope>NUCLEOTIDE SEQUENCE [LARGE SCALE GENOMIC DNA]</scope>
    <source>
        <strain evidence="3">CCM 7427</strain>
    </source>
</reference>
<evidence type="ECO:0000256" key="1">
    <source>
        <dbReference type="SAM" id="SignalP"/>
    </source>
</evidence>
<comment type="caution">
    <text evidence="2">The sequence shown here is derived from an EMBL/GenBank/DDBJ whole genome shotgun (WGS) entry which is preliminary data.</text>
</comment>
<keyword evidence="3" id="KW-1185">Reference proteome</keyword>
<feature type="chain" id="PRO_5047542036" description="Curlin" evidence="1">
    <location>
        <begin position="20"/>
        <end position="166"/>
    </location>
</feature>
<accession>A0ABW5QNE6</accession>
<evidence type="ECO:0000313" key="3">
    <source>
        <dbReference type="Proteomes" id="UP001597521"/>
    </source>
</evidence>
<proteinExistence type="predicted"/>
<organism evidence="2 3">
    <name type="scientific">Devosia albogilva</name>
    <dbReference type="NCBI Taxonomy" id="429726"/>
    <lineage>
        <taxon>Bacteria</taxon>
        <taxon>Pseudomonadati</taxon>
        <taxon>Pseudomonadota</taxon>
        <taxon>Alphaproteobacteria</taxon>
        <taxon>Hyphomicrobiales</taxon>
        <taxon>Devosiaceae</taxon>
        <taxon>Devosia</taxon>
    </lineage>
</organism>
<dbReference type="RefSeq" id="WP_386834160.1">
    <property type="nucleotide sequence ID" value="NZ_JBHUNP010000001.1"/>
</dbReference>